<organism evidence="1 2">
    <name type="scientific">Paenarthrobacter aurescens (strain TC1)</name>
    <dbReference type="NCBI Taxonomy" id="290340"/>
    <lineage>
        <taxon>Bacteria</taxon>
        <taxon>Bacillati</taxon>
        <taxon>Actinomycetota</taxon>
        <taxon>Actinomycetes</taxon>
        <taxon>Micrococcales</taxon>
        <taxon>Micrococcaceae</taxon>
        <taxon>Paenarthrobacter</taxon>
    </lineage>
</organism>
<dbReference type="HOGENOM" id="CLU_2875914_0_0_11"/>
<name>A1RDL5_PAEAT</name>
<dbReference type="KEGG" id="aau:AAur_pTC20176"/>
<keyword evidence="2" id="KW-1185">Reference proteome</keyword>
<evidence type="ECO:0000313" key="1">
    <source>
        <dbReference type="EMBL" id="ABM10745.1"/>
    </source>
</evidence>
<protein>
    <submittedName>
        <fullName evidence="1">Uncharacterized protein</fullName>
    </submittedName>
</protein>
<dbReference type="Proteomes" id="UP000000637">
    <property type="component" value="Plasmid pTC2"/>
</dbReference>
<sequence>MTVDPLSAYTAGVRGVKVRMSGHQGRQFLTRTVDSVMPLLQIWTHDGRIWQSIHASGAKITRS</sequence>
<geneLocation type="plasmid" evidence="1 2">
    <name>pTC2</name>
</geneLocation>
<dbReference type="AlphaFoldDB" id="A1RDL5"/>
<evidence type="ECO:0000313" key="2">
    <source>
        <dbReference type="Proteomes" id="UP000000637"/>
    </source>
</evidence>
<dbReference type="EMBL" id="CP000476">
    <property type="protein sequence ID" value="ABM10745.1"/>
    <property type="molecule type" value="Genomic_DNA"/>
</dbReference>
<accession>A1RDL5</accession>
<keyword evidence="1" id="KW-0614">Plasmid</keyword>
<proteinExistence type="predicted"/>
<dbReference type="RefSeq" id="WP_011777234.1">
    <property type="nucleotide sequence ID" value="NC_008713.1"/>
</dbReference>
<reference evidence="1 2" key="1">
    <citation type="journal article" date="2006" name="PLoS Genet.">
        <title>Secrets of soil survival revealed by the genome sequence of Arthrobacter aurescens TC1.</title>
        <authorList>
            <person name="Mongodin E.F."/>
            <person name="Shapir N."/>
            <person name="Daugherty S.C."/>
            <person name="DeBoy R.T."/>
            <person name="Emerson J.B."/>
            <person name="Shvartzbeyn A."/>
            <person name="Radune D."/>
            <person name="Vamathevan J."/>
            <person name="Riggs F."/>
            <person name="Grinberg V."/>
            <person name="Khouri H."/>
            <person name="Wackett L.P."/>
            <person name="Nelson K.E."/>
            <person name="Sadowsky M.J."/>
        </authorList>
    </citation>
    <scope>NUCLEOTIDE SEQUENCE [LARGE SCALE GENOMIC DNA]</scope>
    <source>
        <strain evidence="1 2">TC1</strain>
    </source>
</reference>
<gene>
    <name evidence="1" type="ordered locus">AAur_pTC20176</name>
</gene>